<dbReference type="InterPro" id="IPR002941">
    <property type="entry name" value="DNA_methylase_N4/N6"/>
</dbReference>
<keyword evidence="2" id="KW-0489">Methyltransferase</keyword>
<dbReference type="RefSeq" id="WP_188973317.1">
    <property type="nucleotide sequence ID" value="NZ_BMOL01000016.1"/>
</dbReference>
<name>A0ABQ2GEA6_9DEIO</name>
<comment type="caution">
    <text evidence="6">The sequence shown here is derived from an EMBL/GenBank/DDBJ whole genome shotgun (WGS) entry which is preliminary data.</text>
</comment>
<gene>
    <name evidence="6" type="ORF">GCM10010840_29650</name>
</gene>
<dbReference type="PIRSF" id="PIRSF015855">
    <property type="entry name" value="TypeIII_Mtase_mKpnI"/>
    <property type="match status" value="1"/>
</dbReference>
<dbReference type="PROSITE" id="PS00092">
    <property type="entry name" value="N6_MTASE"/>
    <property type="match status" value="1"/>
</dbReference>
<accession>A0ABQ2GEA6</accession>
<proteinExistence type="inferred from homology"/>
<sequence>MTDSRYSHLDRDALIRLLERRDAEQTFGLVWERDEPQQGTAPAMTLDLDRGLSVGDAPHRNLIIEGDNLDALRFLHLTHRGRIKCIYIDPPYNTGGQELAYHDRYHGKDDAYRHSAWLEFMAQRLALAQGLLAPDGVLFVSIDDYEVARLTLLLDQVFPGGKVGTFVWRRRSGSNDVPPSFLSVDHEYVLCYARPGFSFAGLEKDLSGYRDHDAGNPDPWKRGDLSKSHDHRARPNGFYPIHNPQDDVWYAPNPKRVWAFASERLVKGGQKLRRETMEQLIREGRVIFPKNDRTVIYPSLEDLRAAITAGHAPHFLRLGLHDTPQEQDAYLSQYVGRRLGYGTPGYKRFRSEVKRPSKPISSWITGPREHETVEDRTVLRSGLNAEGTTLLGQMLQTAGMGFSYPKPLSLVQTLIAQATGPDDTVLDFFAGSGTTAHAVLALNAGEPGSSRRFILVSSTEATPQEPHKNLCRTVTRERVGRAVQGYTHRTRSGPVDVPGLGGEFAYLRVAGPGAGERTHEQIWFALQLRHVQALTAYCPDEVIQQHWAEDRALLYLTATGRDVLEETLRLAGQTGQPVTVYTWEPALVAAAVTQANVRVCAVPAELGEAFGAVGEACP</sequence>
<dbReference type="InterPro" id="IPR002295">
    <property type="entry name" value="N4/N6-MTase_EcoPI_Mod-like"/>
</dbReference>
<evidence type="ECO:0000256" key="2">
    <source>
        <dbReference type="ARBA" id="ARBA00022603"/>
    </source>
</evidence>
<feature type="domain" description="DNA methylase N-4/N-6" evidence="5">
    <location>
        <begin position="83"/>
        <end position="443"/>
    </location>
</feature>
<evidence type="ECO:0000256" key="4">
    <source>
        <dbReference type="ARBA" id="ARBA00022691"/>
    </source>
</evidence>
<dbReference type="InterPro" id="IPR029063">
    <property type="entry name" value="SAM-dependent_MTases_sf"/>
</dbReference>
<dbReference type="EMBL" id="BMOL01000016">
    <property type="protein sequence ID" value="GGL89615.1"/>
    <property type="molecule type" value="Genomic_DNA"/>
</dbReference>
<keyword evidence="3" id="KW-0808">Transferase</keyword>
<evidence type="ECO:0000259" key="5">
    <source>
        <dbReference type="Pfam" id="PF01555"/>
    </source>
</evidence>
<evidence type="ECO:0000313" key="7">
    <source>
        <dbReference type="Proteomes" id="UP000639973"/>
    </source>
</evidence>
<dbReference type="Gene3D" id="3.40.50.150">
    <property type="entry name" value="Vaccinia Virus protein VP39"/>
    <property type="match status" value="1"/>
</dbReference>
<dbReference type="Pfam" id="PF01555">
    <property type="entry name" value="N6_N4_Mtase"/>
    <property type="match status" value="1"/>
</dbReference>
<reference evidence="7" key="1">
    <citation type="journal article" date="2019" name="Int. J. Syst. Evol. Microbiol.">
        <title>The Global Catalogue of Microorganisms (GCM) 10K type strain sequencing project: providing services to taxonomists for standard genome sequencing and annotation.</title>
        <authorList>
            <consortium name="The Broad Institute Genomics Platform"/>
            <consortium name="The Broad Institute Genome Sequencing Center for Infectious Disease"/>
            <person name="Wu L."/>
            <person name="Ma J."/>
        </authorList>
    </citation>
    <scope>NUCLEOTIDE SEQUENCE [LARGE SCALE GENOMIC DNA]</scope>
    <source>
        <strain evidence="7">JCM 15442</strain>
    </source>
</reference>
<evidence type="ECO:0000256" key="3">
    <source>
        <dbReference type="ARBA" id="ARBA00022679"/>
    </source>
</evidence>
<dbReference type="SUPFAM" id="SSF53335">
    <property type="entry name" value="S-adenosyl-L-methionine-dependent methyltransferases"/>
    <property type="match status" value="1"/>
</dbReference>
<dbReference type="PRINTS" id="PR00506">
    <property type="entry name" value="D21N6MTFRASE"/>
</dbReference>
<keyword evidence="7" id="KW-1185">Reference proteome</keyword>
<dbReference type="InterPro" id="IPR002052">
    <property type="entry name" value="DNA_methylase_N6_adenine_CS"/>
</dbReference>
<organism evidence="6 7">
    <name type="scientific">Deinococcus aerolatus</name>
    <dbReference type="NCBI Taxonomy" id="522487"/>
    <lineage>
        <taxon>Bacteria</taxon>
        <taxon>Thermotogati</taxon>
        <taxon>Deinococcota</taxon>
        <taxon>Deinococci</taxon>
        <taxon>Deinococcales</taxon>
        <taxon>Deinococcaceae</taxon>
        <taxon>Deinococcus</taxon>
    </lineage>
</organism>
<dbReference type="Proteomes" id="UP000639973">
    <property type="component" value="Unassembled WGS sequence"/>
</dbReference>
<evidence type="ECO:0000313" key="6">
    <source>
        <dbReference type="EMBL" id="GGL89615.1"/>
    </source>
</evidence>
<protein>
    <submittedName>
        <fullName evidence="6">Site-specific DNA-methyltransferase</fullName>
    </submittedName>
</protein>
<keyword evidence="4" id="KW-0949">S-adenosyl-L-methionine</keyword>
<evidence type="ECO:0000256" key="1">
    <source>
        <dbReference type="ARBA" id="ARBA00006594"/>
    </source>
</evidence>
<comment type="similarity">
    <text evidence="1">Belongs to the N(4)/N(6)-methyltransferase family.</text>
</comment>